<evidence type="ECO:0000256" key="1">
    <source>
        <dbReference type="SAM" id="SignalP"/>
    </source>
</evidence>
<dbReference type="RefSeq" id="WP_186737618.1">
    <property type="nucleotide sequence ID" value="NZ_VFIA01000012.1"/>
</dbReference>
<evidence type="ECO:0000313" key="2">
    <source>
        <dbReference type="EMBL" id="MBC3791832.1"/>
    </source>
</evidence>
<sequence>MKKSRFTLALLTGILSVWIIQPATSHPALVLYDDPVTLNGHPVDYFTFSLHTRGFIGLRESNMVSEHQRLIPFRLYLQRKGAIVRQVGSSDAGNVHTVQLDAIMPFARYGDELVLMPVRPTDIRSKRVIKLTSYNLFVFSFGPGC</sequence>
<protein>
    <submittedName>
        <fullName evidence="2">Uncharacterized protein</fullName>
    </submittedName>
</protein>
<organism evidence="2 3">
    <name type="scientific">Spirosoma utsteinense</name>
    <dbReference type="NCBI Taxonomy" id="2585773"/>
    <lineage>
        <taxon>Bacteria</taxon>
        <taxon>Pseudomonadati</taxon>
        <taxon>Bacteroidota</taxon>
        <taxon>Cytophagia</taxon>
        <taxon>Cytophagales</taxon>
        <taxon>Cytophagaceae</taxon>
        <taxon>Spirosoma</taxon>
    </lineage>
</organism>
<feature type="chain" id="PRO_5045635567" evidence="1">
    <location>
        <begin position="26"/>
        <end position="145"/>
    </location>
</feature>
<keyword evidence="1" id="KW-0732">Signal</keyword>
<reference evidence="2 3" key="1">
    <citation type="submission" date="2019-06" db="EMBL/GenBank/DDBJ databases">
        <title>Spirosoma utsteinense sp. nov. isolated from Antarctic ice-free soils.</title>
        <authorList>
            <person name="Tahon G."/>
        </authorList>
    </citation>
    <scope>NUCLEOTIDE SEQUENCE [LARGE SCALE GENOMIC DNA]</scope>
    <source>
        <strain evidence="2 3">LMG 31447</strain>
    </source>
</reference>
<dbReference type="EMBL" id="VFIA01000012">
    <property type="protein sequence ID" value="MBC3791832.1"/>
    <property type="molecule type" value="Genomic_DNA"/>
</dbReference>
<evidence type="ECO:0000313" key="3">
    <source>
        <dbReference type="Proteomes" id="UP000700732"/>
    </source>
</evidence>
<proteinExistence type="predicted"/>
<dbReference type="Proteomes" id="UP000700732">
    <property type="component" value="Unassembled WGS sequence"/>
</dbReference>
<keyword evidence="3" id="KW-1185">Reference proteome</keyword>
<name>A0ABR6W7B8_9BACT</name>
<feature type="signal peptide" evidence="1">
    <location>
        <begin position="1"/>
        <end position="25"/>
    </location>
</feature>
<gene>
    <name evidence="2" type="ORF">FH603_2340</name>
</gene>
<comment type="caution">
    <text evidence="2">The sequence shown here is derived from an EMBL/GenBank/DDBJ whole genome shotgun (WGS) entry which is preliminary data.</text>
</comment>
<accession>A0ABR6W7B8</accession>